<dbReference type="PANTHER" id="PTHR21446">
    <property type="entry name" value="DUF3504 DOMAIN-CONTAINING PROTEIN"/>
    <property type="match status" value="1"/>
</dbReference>
<dbReference type="Proteomes" id="UP001152795">
    <property type="component" value="Unassembled WGS sequence"/>
</dbReference>
<dbReference type="AlphaFoldDB" id="A0A6S7JUQ8"/>
<evidence type="ECO:0000259" key="2">
    <source>
        <dbReference type="Pfam" id="PF25561"/>
    </source>
</evidence>
<feature type="domain" description="QRICH1-like" evidence="2">
    <location>
        <begin position="68"/>
        <end position="157"/>
    </location>
</feature>
<gene>
    <name evidence="3" type="ORF">PACLA_8A039169</name>
</gene>
<sequence length="212" mass="24535">MHAWCTHATILITSCCGPRLKKLFYVIFCCINLPFATKSCLPSELFDSQKLKKKLIWKIPFLLRTQYNTKWACKIFREWQYARANKDAKLEATEFLVNVEQVQSLETSMETMTCWSLNVWLTKFVEEVCKASGERYPPQTLYSICAGLQRHLEDVNGGDAIQLLSKNEMRLHMFRRALDSGMKQASADGLTNMTKKPDKEGDNRRRGKYFLG</sequence>
<organism evidence="3 4">
    <name type="scientific">Paramuricea clavata</name>
    <name type="common">Red gorgonian</name>
    <name type="synonym">Violescent sea-whip</name>
    <dbReference type="NCBI Taxonomy" id="317549"/>
    <lineage>
        <taxon>Eukaryota</taxon>
        <taxon>Metazoa</taxon>
        <taxon>Cnidaria</taxon>
        <taxon>Anthozoa</taxon>
        <taxon>Octocorallia</taxon>
        <taxon>Malacalcyonacea</taxon>
        <taxon>Plexauridae</taxon>
        <taxon>Paramuricea</taxon>
    </lineage>
</organism>
<dbReference type="PANTHER" id="PTHR21446:SF12">
    <property type="entry name" value="POTASSIUM CHANNEL TETRAMERIZATION DOMAIN CONTAINING 1"/>
    <property type="match status" value="1"/>
</dbReference>
<accession>A0A6S7JUQ8</accession>
<name>A0A6S7JUQ8_PARCT</name>
<dbReference type="InterPro" id="IPR057926">
    <property type="entry name" value="QRICH1_dom"/>
</dbReference>
<reference evidence="3" key="1">
    <citation type="submission" date="2020-04" db="EMBL/GenBank/DDBJ databases">
        <authorList>
            <person name="Alioto T."/>
            <person name="Alioto T."/>
            <person name="Gomez Garrido J."/>
        </authorList>
    </citation>
    <scope>NUCLEOTIDE SEQUENCE</scope>
    <source>
        <strain evidence="3">A484AB</strain>
    </source>
</reference>
<feature type="region of interest" description="Disordered" evidence="1">
    <location>
        <begin position="185"/>
        <end position="212"/>
    </location>
</feature>
<comment type="caution">
    <text evidence="3">The sequence shown here is derived from an EMBL/GenBank/DDBJ whole genome shotgun (WGS) entry which is preliminary data.</text>
</comment>
<proteinExistence type="predicted"/>
<evidence type="ECO:0000256" key="1">
    <source>
        <dbReference type="SAM" id="MobiDB-lite"/>
    </source>
</evidence>
<protein>
    <recommendedName>
        <fullName evidence="2">QRICH1-like domain-containing protein</fullName>
    </recommendedName>
</protein>
<keyword evidence="4" id="KW-1185">Reference proteome</keyword>
<feature type="compositionally biased region" description="Basic and acidic residues" evidence="1">
    <location>
        <begin position="195"/>
        <end position="204"/>
    </location>
</feature>
<evidence type="ECO:0000313" key="3">
    <source>
        <dbReference type="EMBL" id="CAB4034828.1"/>
    </source>
</evidence>
<dbReference type="Pfam" id="PF25561">
    <property type="entry name" value="QRICH1"/>
    <property type="match status" value="1"/>
</dbReference>
<dbReference type="EMBL" id="CACRXK020020461">
    <property type="protein sequence ID" value="CAB4034828.1"/>
    <property type="molecule type" value="Genomic_DNA"/>
</dbReference>
<dbReference type="InterPro" id="IPR052787">
    <property type="entry name" value="MAVS"/>
</dbReference>
<evidence type="ECO:0000313" key="4">
    <source>
        <dbReference type="Proteomes" id="UP001152795"/>
    </source>
</evidence>
<dbReference type="OrthoDB" id="5988622at2759"/>